<proteinExistence type="predicted"/>
<dbReference type="Gene3D" id="3.30.70.270">
    <property type="match status" value="1"/>
</dbReference>
<dbReference type="InterPro" id="IPR033479">
    <property type="entry name" value="dCache_1"/>
</dbReference>
<dbReference type="Proteomes" id="UP000237466">
    <property type="component" value="Unassembled WGS sequence"/>
</dbReference>
<dbReference type="CDD" id="cd01948">
    <property type="entry name" value="EAL"/>
    <property type="match status" value="1"/>
</dbReference>
<dbReference type="PANTHER" id="PTHR33121">
    <property type="entry name" value="CYCLIC DI-GMP PHOSPHODIESTERASE PDEF"/>
    <property type="match status" value="1"/>
</dbReference>
<feature type="transmembrane region" description="Helical" evidence="6">
    <location>
        <begin position="351"/>
        <end position="369"/>
    </location>
</feature>
<feature type="domain" description="GGDEF" evidence="9">
    <location>
        <begin position="453"/>
        <end position="584"/>
    </location>
</feature>
<comment type="subcellular location">
    <subcellularLocation>
        <location evidence="1">Cell membrane</location>
        <topology evidence="1">Multi-pass membrane protein</topology>
    </subcellularLocation>
</comment>
<dbReference type="InterPro" id="IPR001633">
    <property type="entry name" value="EAL_dom"/>
</dbReference>
<evidence type="ECO:0000259" key="9">
    <source>
        <dbReference type="PROSITE" id="PS50887"/>
    </source>
</evidence>
<evidence type="ECO:0000256" key="3">
    <source>
        <dbReference type="ARBA" id="ARBA00022692"/>
    </source>
</evidence>
<dbReference type="AlphaFoldDB" id="A0A2S3R6B3"/>
<evidence type="ECO:0000256" key="2">
    <source>
        <dbReference type="ARBA" id="ARBA00022475"/>
    </source>
</evidence>
<name>A0A2S3R6B3_VIBVL</name>
<dbReference type="Pfam" id="PF00672">
    <property type="entry name" value="HAMP"/>
    <property type="match status" value="1"/>
</dbReference>
<dbReference type="Pfam" id="PF00990">
    <property type="entry name" value="GGDEF"/>
    <property type="match status" value="1"/>
</dbReference>
<dbReference type="SUPFAM" id="SSF55073">
    <property type="entry name" value="Nucleotide cyclase"/>
    <property type="match status" value="1"/>
</dbReference>
<sequence length="843" mass="94512">MYELNDSSKISLKAAVITPFVVIFLLSISLVILVQRHSYERAVVDLSNKQLSALTENVQTHLTEYLGAPFDAGLAMAHTISFNHLYKADDTSQLQDYFLNAFQTLYADIPQLDVIGFGSEAADYIGFRKESNGTHTLMIQDDRTDSKLVIYRGDQISKDIVSVIPNYDPRVRPWYAPVAEKRQVMWSSIYANADERQEITLSALSPVYDKQQFVGVMVTDIRINTFNAFLNRLQEKTKATVYIMDNDQRLVAHSAQGSVVSWGTEWSKKGDRLLATESADPIIKQHAERAKAERMLQHEEAQQFEFETKNERYFSLLSPYTDQYGLTWFIGISISETELLGVLPKSQQQSWLIGILVSAIGMSFCLVIFSRITRPITATATAARNLANGNWDSSMPKPGRIRETSLLVNAFNEMANNLKASFKALHNQLVFDSLTKLYSREGLIDVSKRKLTESGSLFMLGVNRFRDINDSLGHHNGDQLLIKVSERIQTLFDDQFLLARTGGDEFAIYAPHINQSEEVTLTVNRLQQLFIAPFYMNDESVVIKVSIGVVITDSDSNMTRWLRNGSIALSNAKQDVSGVSYYRPEMADASKFRTQMLAKIQDGIDSQEFIPYYQPIIELKSGKVIGAEALARWLSKQGIISPLDFIPIAEDSGLIQKIGSQILRQACHDCAKAIAAQRWDARFQLHVNISVNQLLRDDFVAEVSQILQETGLAATNLTLEITESRLVESAHGTLDNMHKLRALGIGIAIDDFGTGYSSLAYLHSLPFDCLKIDRTFVEKLNRQEINNSVVAAVVNITKGFNVNVVAEGVETSLHAELLMELGCTLAQGYLYSRPVPFDEWPSL</sequence>
<dbReference type="InterPro" id="IPR035919">
    <property type="entry name" value="EAL_sf"/>
</dbReference>
<evidence type="ECO:0000256" key="4">
    <source>
        <dbReference type="ARBA" id="ARBA00022989"/>
    </source>
</evidence>
<evidence type="ECO:0000313" key="11">
    <source>
        <dbReference type="Proteomes" id="UP000237466"/>
    </source>
</evidence>
<reference evidence="10 11" key="1">
    <citation type="journal article" date="2018" name="Front. Microbiol.">
        <title>Phylogeny of Vibrio vulnificus from the Analysis of the Core-Genome: Implications for Intra-Species Taxonomy.</title>
        <authorList>
            <person name="Roig F.J."/>
            <person name="Gonzalez-Candelas F."/>
            <person name="Sanjuan E."/>
            <person name="Fouz B."/>
            <person name="Feil E.J."/>
            <person name="Llorens C."/>
            <person name="Baker-Austin C."/>
            <person name="Oliver J.D."/>
            <person name="Danin-Poleg Y."/>
            <person name="Gibas C.J."/>
            <person name="Kashi Y."/>
            <person name="Gulig P.A."/>
            <person name="Morrison S.S."/>
            <person name="Amaro C."/>
        </authorList>
    </citation>
    <scope>NUCLEOTIDE SEQUENCE [LARGE SCALE GENOMIC DNA]</scope>
    <source>
        <strain evidence="10 11">CECT4608</strain>
    </source>
</reference>
<dbReference type="RefSeq" id="WP_103200039.1">
    <property type="nucleotide sequence ID" value="NZ_JASMUA010000006.1"/>
</dbReference>
<dbReference type="EMBL" id="PDGH01000054">
    <property type="protein sequence ID" value="POB49226.1"/>
    <property type="molecule type" value="Genomic_DNA"/>
</dbReference>
<dbReference type="InterPro" id="IPR029787">
    <property type="entry name" value="Nucleotide_cyclase"/>
</dbReference>
<dbReference type="GO" id="GO:0005886">
    <property type="term" value="C:plasma membrane"/>
    <property type="evidence" value="ECO:0007669"/>
    <property type="project" value="UniProtKB-SubCell"/>
</dbReference>
<dbReference type="SUPFAM" id="SSF141868">
    <property type="entry name" value="EAL domain-like"/>
    <property type="match status" value="1"/>
</dbReference>
<dbReference type="SMART" id="SM00052">
    <property type="entry name" value="EAL"/>
    <property type="match status" value="1"/>
</dbReference>
<accession>A0A2S3R6B3</accession>
<feature type="transmembrane region" description="Helical" evidence="6">
    <location>
        <begin position="12"/>
        <end position="34"/>
    </location>
</feature>
<feature type="domain" description="EAL" evidence="7">
    <location>
        <begin position="593"/>
        <end position="843"/>
    </location>
</feature>
<evidence type="ECO:0000259" key="7">
    <source>
        <dbReference type="PROSITE" id="PS50883"/>
    </source>
</evidence>
<dbReference type="InterPro" id="IPR043128">
    <property type="entry name" value="Rev_trsase/Diguanyl_cyclase"/>
</dbReference>
<dbReference type="SMART" id="SM00304">
    <property type="entry name" value="HAMP"/>
    <property type="match status" value="1"/>
</dbReference>
<comment type="caution">
    <text evidence="10">The sequence shown here is derived from an EMBL/GenBank/DDBJ whole genome shotgun (WGS) entry which is preliminary data.</text>
</comment>
<dbReference type="PROSITE" id="PS50885">
    <property type="entry name" value="HAMP"/>
    <property type="match status" value="1"/>
</dbReference>
<dbReference type="Gene3D" id="3.20.20.450">
    <property type="entry name" value="EAL domain"/>
    <property type="match status" value="1"/>
</dbReference>
<feature type="domain" description="HAMP" evidence="8">
    <location>
        <begin position="370"/>
        <end position="423"/>
    </location>
</feature>
<dbReference type="InterPro" id="IPR000160">
    <property type="entry name" value="GGDEF_dom"/>
</dbReference>
<evidence type="ECO:0000256" key="1">
    <source>
        <dbReference type="ARBA" id="ARBA00004651"/>
    </source>
</evidence>
<evidence type="ECO:0000313" key="10">
    <source>
        <dbReference type="EMBL" id="POB49226.1"/>
    </source>
</evidence>
<keyword evidence="5 6" id="KW-0472">Membrane</keyword>
<dbReference type="CDD" id="cd01949">
    <property type="entry name" value="GGDEF"/>
    <property type="match status" value="1"/>
</dbReference>
<dbReference type="SUPFAM" id="SSF158472">
    <property type="entry name" value="HAMP domain-like"/>
    <property type="match status" value="1"/>
</dbReference>
<dbReference type="GO" id="GO:0007165">
    <property type="term" value="P:signal transduction"/>
    <property type="evidence" value="ECO:0007669"/>
    <property type="project" value="InterPro"/>
</dbReference>
<dbReference type="Gene3D" id="3.30.450.20">
    <property type="entry name" value="PAS domain"/>
    <property type="match status" value="2"/>
</dbReference>
<dbReference type="PANTHER" id="PTHR33121:SF70">
    <property type="entry name" value="SIGNALING PROTEIN YKOW"/>
    <property type="match status" value="1"/>
</dbReference>
<dbReference type="GO" id="GO:0071111">
    <property type="term" value="F:cyclic-guanylate-specific phosphodiesterase activity"/>
    <property type="evidence" value="ECO:0007669"/>
    <property type="project" value="InterPro"/>
</dbReference>
<protein>
    <submittedName>
        <fullName evidence="10">Diguanylate cyclase</fullName>
    </submittedName>
</protein>
<dbReference type="CDD" id="cd12913">
    <property type="entry name" value="PDC1_MCP_like"/>
    <property type="match status" value="1"/>
</dbReference>
<keyword evidence="2" id="KW-1003">Cell membrane</keyword>
<dbReference type="InterPro" id="IPR003660">
    <property type="entry name" value="HAMP_dom"/>
</dbReference>
<dbReference type="Pfam" id="PF00563">
    <property type="entry name" value="EAL"/>
    <property type="match status" value="1"/>
</dbReference>
<dbReference type="PROSITE" id="PS50887">
    <property type="entry name" value="GGDEF"/>
    <property type="match status" value="1"/>
</dbReference>
<evidence type="ECO:0000259" key="8">
    <source>
        <dbReference type="PROSITE" id="PS50885"/>
    </source>
</evidence>
<keyword evidence="4 6" id="KW-1133">Transmembrane helix</keyword>
<dbReference type="PROSITE" id="PS50883">
    <property type="entry name" value="EAL"/>
    <property type="match status" value="1"/>
</dbReference>
<dbReference type="SMART" id="SM00267">
    <property type="entry name" value="GGDEF"/>
    <property type="match status" value="1"/>
</dbReference>
<dbReference type="Gene3D" id="6.10.340.10">
    <property type="match status" value="1"/>
</dbReference>
<dbReference type="NCBIfam" id="TIGR00254">
    <property type="entry name" value="GGDEF"/>
    <property type="match status" value="1"/>
</dbReference>
<dbReference type="InterPro" id="IPR050706">
    <property type="entry name" value="Cyclic-di-GMP_PDE-like"/>
</dbReference>
<organism evidence="10 11">
    <name type="scientific">Vibrio vulnificus</name>
    <dbReference type="NCBI Taxonomy" id="672"/>
    <lineage>
        <taxon>Bacteria</taxon>
        <taxon>Pseudomonadati</taxon>
        <taxon>Pseudomonadota</taxon>
        <taxon>Gammaproteobacteria</taxon>
        <taxon>Vibrionales</taxon>
        <taxon>Vibrionaceae</taxon>
        <taxon>Vibrio</taxon>
    </lineage>
</organism>
<dbReference type="CDD" id="cd06225">
    <property type="entry name" value="HAMP"/>
    <property type="match status" value="1"/>
</dbReference>
<dbReference type="Pfam" id="PF02743">
    <property type="entry name" value="dCache_1"/>
    <property type="match status" value="1"/>
</dbReference>
<keyword evidence="3 6" id="KW-0812">Transmembrane</keyword>
<gene>
    <name evidence="10" type="ORF">CRN52_07090</name>
</gene>
<evidence type="ECO:0000256" key="5">
    <source>
        <dbReference type="ARBA" id="ARBA00023136"/>
    </source>
</evidence>
<evidence type="ECO:0000256" key="6">
    <source>
        <dbReference type="SAM" id="Phobius"/>
    </source>
</evidence>